<feature type="region of interest" description="Disordered" evidence="1">
    <location>
        <begin position="59"/>
        <end position="94"/>
    </location>
</feature>
<sequence length="146" mass="15326">MRIKSTSAGEENKKAMSALKRRRVRRDSGTACEDETLPSFISGGGNSKLECALQCDDTNSQSTFRPLSPDTTFRGGGGFHTGSGNSVQVSDTARRRASDLLGDIFSPNQDAFASSLVSPSSSVSQPSSVSPPSVPSDAVKSPSFSF</sequence>
<dbReference type="Pfam" id="PF00634">
    <property type="entry name" value="BRCA2"/>
    <property type="match status" value="1"/>
</dbReference>
<name>A0A0A9VU71_LYGHE</name>
<evidence type="ECO:0000313" key="2">
    <source>
        <dbReference type="EMBL" id="JAF99253.1"/>
    </source>
</evidence>
<gene>
    <name evidence="2" type="primary">aroC_1</name>
    <name evidence="2" type="ORF">CM83_103676</name>
</gene>
<dbReference type="PROSITE" id="PS50138">
    <property type="entry name" value="BRCA2_REPEAT"/>
    <property type="match status" value="1"/>
</dbReference>
<dbReference type="AlphaFoldDB" id="A0A0A9VU71"/>
<reference evidence="2" key="2">
    <citation type="submission" date="2014-07" db="EMBL/GenBank/DDBJ databases">
        <authorList>
            <person name="Hull J."/>
        </authorList>
    </citation>
    <scope>NUCLEOTIDE SEQUENCE</scope>
</reference>
<reference evidence="2" key="1">
    <citation type="journal article" date="2014" name="PLoS ONE">
        <title>Transcriptome-Based Identification of ABC Transporters in the Western Tarnished Plant Bug Lygus hesperus.</title>
        <authorList>
            <person name="Hull J.J."/>
            <person name="Chaney K."/>
            <person name="Geib S.M."/>
            <person name="Fabrick J.A."/>
            <person name="Brent C.S."/>
            <person name="Walsh D."/>
            <person name="Lavine L.C."/>
        </authorList>
    </citation>
    <scope>NUCLEOTIDE SEQUENCE</scope>
</reference>
<feature type="region of interest" description="Disordered" evidence="1">
    <location>
        <begin position="1"/>
        <end position="46"/>
    </location>
</feature>
<evidence type="ECO:0000256" key="1">
    <source>
        <dbReference type="SAM" id="MobiDB-lite"/>
    </source>
</evidence>
<protein>
    <submittedName>
        <fullName evidence="2">Chorismate synthase</fullName>
    </submittedName>
</protein>
<proteinExistence type="predicted"/>
<dbReference type="EMBL" id="GBHO01044350">
    <property type="protein sequence ID" value="JAF99253.1"/>
    <property type="molecule type" value="Transcribed_RNA"/>
</dbReference>
<dbReference type="InterPro" id="IPR002093">
    <property type="entry name" value="BRCA2_repeat"/>
</dbReference>
<feature type="region of interest" description="Disordered" evidence="1">
    <location>
        <begin position="115"/>
        <end position="146"/>
    </location>
</feature>
<accession>A0A0A9VU71</accession>
<feature type="non-terminal residue" evidence="2">
    <location>
        <position position="146"/>
    </location>
</feature>
<organism evidence="2">
    <name type="scientific">Lygus hesperus</name>
    <name type="common">Western plant bug</name>
    <dbReference type="NCBI Taxonomy" id="30085"/>
    <lineage>
        <taxon>Eukaryota</taxon>
        <taxon>Metazoa</taxon>
        <taxon>Ecdysozoa</taxon>
        <taxon>Arthropoda</taxon>
        <taxon>Hexapoda</taxon>
        <taxon>Insecta</taxon>
        <taxon>Pterygota</taxon>
        <taxon>Neoptera</taxon>
        <taxon>Paraneoptera</taxon>
        <taxon>Hemiptera</taxon>
        <taxon>Heteroptera</taxon>
        <taxon>Panheteroptera</taxon>
        <taxon>Cimicomorpha</taxon>
        <taxon>Miridae</taxon>
        <taxon>Mirini</taxon>
        <taxon>Lygus</taxon>
    </lineage>
</organism>